<dbReference type="SMART" id="SM01012">
    <property type="entry name" value="ANTAR"/>
    <property type="match status" value="1"/>
</dbReference>
<reference evidence="2" key="2">
    <citation type="submission" date="2020-09" db="EMBL/GenBank/DDBJ databases">
        <authorList>
            <person name="Sun Q."/>
            <person name="Ohkuma M."/>
        </authorList>
    </citation>
    <scope>NUCLEOTIDE SEQUENCE</scope>
    <source>
        <strain evidence="2">JCM 4790</strain>
    </source>
</reference>
<proteinExistence type="predicted"/>
<dbReference type="EMBL" id="BMVU01000113">
    <property type="protein sequence ID" value="GGY16926.1"/>
    <property type="molecule type" value="Genomic_DNA"/>
</dbReference>
<evidence type="ECO:0000259" key="1">
    <source>
        <dbReference type="PROSITE" id="PS50921"/>
    </source>
</evidence>
<dbReference type="AlphaFoldDB" id="A0A918P3J0"/>
<dbReference type="Gene3D" id="1.10.10.10">
    <property type="entry name" value="Winged helix-like DNA-binding domain superfamily/Winged helix DNA-binding domain"/>
    <property type="match status" value="1"/>
</dbReference>
<gene>
    <name evidence="2" type="ORF">GCM10010358_80650</name>
</gene>
<organism evidence="2 3">
    <name type="scientific">Streptomyces minutiscleroticus</name>
    <dbReference type="NCBI Taxonomy" id="68238"/>
    <lineage>
        <taxon>Bacteria</taxon>
        <taxon>Bacillati</taxon>
        <taxon>Actinomycetota</taxon>
        <taxon>Actinomycetes</taxon>
        <taxon>Kitasatosporales</taxon>
        <taxon>Streptomycetaceae</taxon>
        <taxon>Streptomyces</taxon>
    </lineage>
</organism>
<evidence type="ECO:0000313" key="2">
    <source>
        <dbReference type="EMBL" id="GGY16926.1"/>
    </source>
</evidence>
<dbReference type="InterPro" id="IPR011006">
    <property type="entry name" value="CheY-like_superfamily"/>
</dbReference>
<dbReference type="InterPro" id="IPR005561">
    <property type="entry name" value="ANTAR"/>
</dbReference>
<comment type="caution">
    <text evidence="2">The sequence shown here is derived from an EMBL/GenBank/DDBJ whole genome shotgun (WGS) entry which is preliminary data.</text>
</comment>
<dbReference type="SUPFAM" id="SSF52172">
    <property type="entry name" value="CheY-like"/>
    <property type="match status" value="1"/>
</dbReference>
<evidence type="ECO:0000313" key="3">
    <source>
        <dbReference type="Proteomes" id="UP000619244"/>
    </source>
</evidence>
<dbReference type="InterPro" id="IPR036388">
    <property type="entry name" value="WH-like_DNA-bd_sf"/>
</dbReference>
<reference evidence="2" key="1">
    <citation type="journal article" date="2014" name="Int. J. Syst. Evol. Microbiol.">
        <title>Complete genome sequence of Corynebacterium casei LMG S-19264T (=DSM 44701T), isolated from a smear-ripened cheese.</title>
        <authorList>
            <consortium name="US DOE Joint Genome Institute (JGI-PGF)"/>
            <person name="Walter F."/>
            <person name="Albersmeier A."/>
            <person name="Kalinowski J."/>
            <person name="Ruckert C."/>
        </authorList>
    </citation>
    <scope>NUCLEOTIDE SEQUENCE</scope>
    <source>
        <strain evidence="2">JCM 4790</strain>
    </source>
</reference>
<keyword evidence="3" id="KW-1185">Reference proteome</keyword>
<protein>
    <recommendedName>
        <fullName evidence="1">ANTAR domain-containing protein</fullName>
    </recommendedName>
</protein>
<sequence length="128" mass="14180">MTQTQSPQHTPDPLDRAAARIAALEARNDQLRQAMRSHAVVDQAIGVLIAIARIGPEQGWEVLREVSQHANIKLRQVAEEIIAWPRTGELRPAVRAVLRRRLDLDDCRRVPWWCAGPPGSGTAGRGGR</sequence>
<accession>A0A918P3J0</accession>
<dbReference type="Proteomes" id="UP000619244">
    <property type="component" value="Unassembled WGS sequence"/>
</dbReference>
<dbReference type="Pfam" id="PF03861">
    <property type="entry name" value="ANTAR"/>
    <property type="match status" value="1"/>
</dbReference>
<dbReference type="GO" id="GO:0003723">
    <property type="term" value="F:RNA binding"/>
    <property type="evidence" value="ECO:0007669"/>
    <property type="project" value="InterPro"/>
</dbReference>
<name>A0A918P3J0_9ACTN</name>
<feature type="domain" description="ANTAR" evidence="1">
    <location>
        <begin position="21"/>
        <end position="82"/>
    </location>
</feature>
<dbReference type="PROSITE" id="PS50921">
    <property type="entry name" value="ANTAR"/>
    <property type="match status" value="1"/>
</dbReference>